<dbReference type="EMBL" id="JARQWQ010000019">
    <property type="protein sequence ID" value="KAK2565489.1"/>
    <property type="molecule type" value="Genomic_DNA"/>
</dbReference>
<dbReference type="Proteomes" id="UP001249851">
    <property type="component" value="Unassembled WGS sequence"/>
</dbReference>
<dbReference type="InterPro" id="IPR029063">
    <property type="entry name" value="SAM-dependent_MTases_sf"/>
</dbReference>
<reference evidence="1" key="2">
    <citation type="journal article" date="2023" name="Science">
        <title>Genomic signatures of disease resistance in endangered staghorn corals.</title>
        <authorList>
            <person name="Vollmer S.V."/>
            <person name="Selwyn J.D."/>
            <person name="Despard B.A."/>
            <person name="Roesel C.L."/>
        </authorList>
    </citation>
    <scope>NUCLEOTIDE SEQUENCE</scope>
    <source>
        <strain evidence="1">K2</strain>
    </source>
</reference>
<reference evidence="1" key="1">
    <citation type="journal article" date="2023" name="G3 (Bethesda)">
        <title>Whole genome assembly and annotation of the endangered Caribbean coral Acropora cervicornis.</title>
        <authorList>
            <person name="Selwyn J.D."/>
            <person name="Vollmer S.V."/>
        </authorList>
    </citation>
    <scope>NUCLEOTIDE SEQUENCE</scope>
    <source>
        <strain evidence="1">K2</strain>
    </source>
</reference>
<protein>
    <submittedName>
        <fullName evidence="1">Uncharacterized protein</fullName>
    </submittedName>
</protein>
<organism evidence="1 2">
    <name type="scientific">Acropora cervicornis</name>
    <name type="common">Staghorn coral</name>
    <dbReference type="NCBI Taxonomy" id="6130"/>
    <lineage>
        <taxon>Eukaryota</taxon>
        <taxon>Metazoa</taxon>
        <taxon>Cnidaria</taxon>
        <taxon>Anthozoa</taxon>
        <taxon>Hexacorallia</taxon>
        <taxon>Scleractinia</taxon>
        <taxon>Astrocoeniina</taxon>
        <taxon>Acroporidae</taxon>
        <taxon>Acropora</taxon>
    </lineage>
</organism>
<evidence type="ECO:0000313" key="2">
    <source>
        <dbReference type="Proteomes" id="UP001249851"/>
    </source>
</evidence>
<accession>A0AAD9V8U5</accession>
<gene>
    <name evidence="1" type="ORF">P5673_010559</name>
</gene>
<name>A0AAD9V8U5_ACRCE</name>
<keyword evidence="2" id="KW-1185">Reference proteome</keyword>
<proteinExistence type="predicted"/>
<dbReference type="AlphaFoldDB" id="A0AAD9V8U5"/>
<comment type="caution">
    <text evidence="1">The sequence shown here is derived from an EMBL/GenBank/DDBJ whole genome shotgun (WGS) entry which is preliminary data.</text>
</comment>
<dbReference type="Gene3D" id="3.40.50.150">
    <property type="entry name" value="Vaccinia Virus protein VP39"/>
    <property type="match status" value="1"/>
</dbReference>
<sequence length="86" mass="9825">MFPSEKAQRDLDTGAKYIKEKPVALYKTLLSLYGHPNCWILDLCSGAGSAAVACMEYGCYHCIVAEKDPEKLRMIRRRLSKEEKER</sequence>
<dbReference type="SUPFAM" id="SSF53335">
    <property type="entry name" value="S-adenosyl-L-methionine-dependent methyltransferases"/>
    <property type="match status" value="1"/>
</dbReference>
<evidence type="ECO:0000313" key="1">
    <source>
        <dbReference type="EMBL" id="KAK2565489.1"/>
    </source>
</evidence>